<feature type="compositionally biased region" description="Basic and acidic residues" evidence="2">
    <location>
        <begin position="35"/>
        <end position="48"/>
    </location>
</feature>
<dbReference type="FunCoup" id="A0A7R8UZV7">
    <property type="interactions" value="801"/>
</dbReference>
<gene>
    <name evidence="3" type="ORF">HERILL_LOCUS12618</name>
</gene>
<evidence type="ECO:0000256" key="1">
    <source>
        <dbReference type="ARBA" id="ARBA00010954"/>
    </source>
</evidence>
<proteinExistence type="inferred from homology"/>
<dbReference type="OrthoDB" id="276323at2759"/>
<dbReference type="Pfam" id="PF05794">
    <property type="entry name" value="Tcp11"/>
    <property type="match status" value="1"/>
</dbReference>
<dbReference type="Proteomes" id="UP000594454">
    <property type="component" value="Chromosome 5"/>
</dbReference>
<sequence>MPANSIPRRMDSSGSGSETNGNDGALSSSPGASSLRERTDSESSDKQTRFILPSADGSPPKVLTMDEVVDVVKNIQNMTLVHEIALNPEFKLKPYEPPEDSLERRIRDVMHKAFWDVLREQLSQDPPCFNHAIQLLADIKECFPQIIPANNKRLLDHINEVLDVTVIQQQAEQGVLDFNSYANFVIGIMAKSCAPIRDEEIRKLQEIDDVVDTFRGILETMTVMKLDMANCLLEFARNDLVANSVEYEKEKFKEYLEYYKFGFPATENWLKRSQSQSQDSNGVVSTPDQVIFNAYMDLLDWNEADEFPEILSIDKDRILKLSSRALRLCAAACTIAISSSIPIISQRTENRVALAQEIEVLLQSVANNSDLENTMENVSLHVQTVIKSRLQEENSPPLDAVIENTLKSQILQIGKKDSPVRSLMWKRLQTYFRLVLRSKSGMPPPPPGYVDFKGELETLATAFKRLLTYNYSVFGEYYVKVLTDSEHKNDEKPTDNSTTATVDKDQAGESPKTSPTDDTIAANGPDTNTST</sequence>
<organism evidence="3 4">
    <name type="scientific">Hermetia illucens</name>
    <name type="common">Black soldier fly</name>
    <dbReference type="NCBI Taxonomy" id="343691"/>
    <lineage>
        <taxon>Eukaryota</taxon>
        <taxon>Metazoa</taxon>
        <taxon>Ecdysozoa</taxon>
        <taxon>Arthropoda</taxon>
        <taxon>Hexapoda</taxon>
        <taxon>Insecta</taxon>
        <taxon>Pterygota</taxon>
        <taxon>Neoptera</taxon>
        <taxon>Endopterygota</taxon>
        <taxon>Diptera</taxon>
        <taxon>Brachycera</taxon>
        <taxon>Stratiomyomorpha</taxon>
        <taxon>Stratiomyidae</taxon>
        <taxon>Hermetiinae</taxon>
        <taxon>Hermetia</taxon>
    </lineage>
</organism>
<dbReference type="AlphaFoldDB" id="A0A7R8UZV7"/>
<feature type="region of interest" description="Disordered" evidence="2">
    <location>
        <begin position="486"/>
        <end position="531"/>
    </location>
</feature>
<evidence type="ECO:0000256" key="2">
    <source>
        <dbReference type="SAM" id="MobiDB-lite"/>
    </source>
</evidence>
<dbReference type="GO" id="GO:0007165">
    <property type="term" value="P:signal transduction"/>
    <property type="evidence" value="ECO:0007669"/>
    <property type="project" value="TreeGrafter"/>
</dbReference>
<dbReference type="EMBL" id="LR899013">
    <property type="protein sequence ID" value="CAD7090112.1"/>
    <property type="molecule type" value="Genomic_DNA"/>
</dbReference>
<name>A0A7R8UZV7_HERIL</name>
<keyword evidence="4" id="KW-1185">Reference proteome</keyword>
<protein>
    <recommendedName>
        <fullName evidence="5">T-complex protein 11-like protein 1</fullName>
    </recommendedName>
</protein>
<dbReference type="InterPro" id="IPR008862">
    <property type="entry name" value="Tcp11"/>
</dbReference>
<comment type="similarity">
    <text evidence="1">Belongs to the TCP11 family.</text>
</comment>
<dbReference type="OMA" id="CRDEDIN"/>
<feature type="compositionally biased region" description="Low complexity" evidence="2">
    <location>
        <begin position="24"/>
        <end position="34"/>
    </location>
</feature>
<accession>A0A7R8UZV7</accession>
<dbReference type="InParanoid" id="A0A7R8UZV7"/>
<evidence type="ECO:0000313" key="3">
    <source>
        <dbReference type="EMBL" id="CAD7090112.1"/>
    </source>
</evidence>
<feature type="region of interest" description="Disordered" evidence="2">
    <location>
        <begin position="1"/>
        <end position="58"/>
    </location>
</feature>
<evidence type="ECO:0000313" key="4">
    <source>
        <dbReference type="Proteomes" id="UP000594454"/>
    </source>
</evidence>
<evidence type="ECO:0008006" key="5">
    <source>
        <dbReference type="Google" id="ProtNLM"/>
    </source>
</evidence>
<feature type="compositionally biased region" description="Polar residues" evidence="2">
    <location>
        <begin position="12"/>
        <end position="22"/>
    </location>
</feature>
<dbReference type="PANTHER" id="PTHR12832:SF11">
    <property type="entry name" value="LD23868P"/>
    <property type="match status" value="1"/>
</dbReference>
<reference evidence="3 4" key="1">
    <citation type="submission" date="2020-11" db="EMBL/GenBank/DDBJ databases">
        <authorList>
            <person name="Wallbank WR R."/>
            <person name="Pardo Diaz C."/>
            <person name="Kozak K."/>
            <person name="Martin S."/>
            <person name="Jiggins C."/>
            <person name="Moest M."/>
            <person name="Warren A I."/>
            <person name="Generalovic N T."/>
            <person name="Byers J.R.P. K."/>
            <person name="Montejo-Kovacevich G."/>
            <person name="Yen C E."/>
        </authorList>
    </citation>
    <scope>NUCLEOTIDE SEQUENCE [LARGE SCALE GENOMIC DNA]</scope>
</reference>
<dbReference type="PANTHER" id="PTHR12832">
    <property type="entry name" value="TESTIS-SPECIFIC PROTEIN PBS13 T-COMPLEX 11"/>
    <property type="match status" value="1"/>
</dbReference>